<accession>A0A4Q7VUF8</accession>
<proteinExistence type="predicted"/>
<keyword evidence="1" id="KW-1133">Transmembrane helix</keyword>
<gene>
    <name evidence="2" type="ORF">EV681_2001</name>
</gene>
<evidence type="ECO:0000313" key="2">
    <source>
        <dbReference type="EMBL" id="RZU00193.1"/>
    </source>
</evidence>
<keyword evidence="3" id="KW-1185">Reference proteome</keyword>
<keyword evidence="1" id="KW-0472">Membrane</keyword>
<reference evidence="2 3" key="1">
    <citation type="submission" date="2019-02" db="EMBL/GenBank/DDBJ databases">
        <title>Genomic Encyclopedia of Type Strains, Phase IV (KMG-IV): sequencing the most valuable type-strain genomes for metagenomic binning, comparative biology and taxonomic classification.</title>
        <authorList>
            <person name="Goeker M."/>
        </authorList>
    </citation>
    <scope>NUCLEOTIDE SEQUENCE [LARGE SCALE GENOMIC DNA]</scope>
    <source>
        <strain evidence="2 3">DSM 23814</strain>
    </source>
</reference>
<dbReference type="AlphaFoldDB" id="A0A4Q7VUF8"/>
<keyword evidence="1" id="KW-0812">Transmembrane</keyword>
<name>A0A4Q7VUF8_9BURK</name>
<dbReference type="EMBL" id="SHKO01000001">
    <property type="protein sequence ID" value="RZU00193.1"/>
    <property type="molecule type" value="Genomic_DNA"/>
</dbReference>
<feature type="transmembrane region" description="Helical" evidence="1">
    <location>
        <begin position="6"/>
        <end position="22"/>
    </location>
</feature>
<protein>
    <submittedName>
        <fullName evidence="2">Uncharacterized protein</fullName>
    </submittedName>
</protein>
<evidence type="ECO:0000256" key="1">
    <source>
        <dbReference type="SAM" id="Phobius"/>
    </source>
</evidence>
<dbReference type="OrthoDB" id="8685668at2"/>
<evidence type="ECO:0000313" key="3">
    <source>
        <dbReference type="Proteomes" id="UP000293398"/>
    </source>
</evidence>
<dbReference type="RefSeq" id="WP_128394288.1">
    <property type="nucleotide sequence ID" value="NZ_SHKO01000001.1"/>
</dbReference>
<comment type="caution">
    <text evidence="2">The sequence shown here is derived from an EMBL/GenBank/DDBJ whole genome shotgun (WGS) entry which is preliminary data.</text>
</comment>
<sequence>MSIDSVLIIAGIAAFLIFNYFFRPKHNTEEQIWKLISRERICRDAQVDQKDLKISVTSYYEVGESKSRLPAQSQYNFKVSCKMAGPGSKRSKWVKIGDGYSVNITSDAELIEESIIQDIKHAQNALIQPGK</sequence>
<dbReference type="Proteomes" id="UP000293398">
    <property type="component" value="Unassembled WGS sequence"/>
</dbReference>
<organism evidence="2 3">
    <name type="scientific">Advenella incenata</name>
    <dbReference type="NCBI Taxonomy" id="267800"/>
    <lineage>
        <taxon>Bacteria</taxon>
        <taxon>Pseudomonadati</taxon>
        <taxon>Pseudomonadota</taxon>
        <taxon>Betaproteobacteria</taxon>
        <taxon>Burkholderiales</taxon>
        <taxon>Alcaligenaceae</taxon>
    </lineage>
</organism>